<feature type="compositionally biased region" description="Low complexity" evidence="8">
    <location>
        <begin position="694"/>
        <end position="714"/>
    </location>
</feature>
<dbReference type="InterPro" id="IPR013087">
    <property type="entry name" value="Znf_C2H2_type"/>
</dbReference>
<keyword evidence="7 9" id="KW-0472">Membrane</keyword>
<dbReference type="Proteomes" id="UP000438429">
    <property type="component" value="Unassembled WGS sequence"/>
</dbReference>
<dbReference type="InterPro" id="IPR036179">
    <property type="entry name" value="Ig-like_dom_sf"/>
</dbReference>
<feature type="region of interest" description="Disordered" evidence="8">
    <location>
        <begin position="676"/>
        <end position="742"/>
    </location>
</feature>
<protein>
    <recommendedName>
        <fullName evidence="4">rhomboid protease</fullName>
        <ecNumber evidence="4">3.4.21.105</ecNumber>
    </recommendedName>
</protein>
<dbReference type="FunFam" id="1.10.238.10:FF:000279">
    <property type="entry name" value="Rhomboid, veinlet-like 3 (Drosophila)"/>
    <property type="match status" value="1"/>
</dbReference>
<dbReference type="SMART" id="SM00406">
    <property type="entry name" value="IGv"/>
    <property type="match status" value="1"/>
</dbReference>
<evidence type="ECO:0000256" key="3">
    <source>
        <dbReference type="ARBA" id="ARBA00009045"/>
    </source>
</evidence>
<dbReference type="InterPro" id="IPR022764">
    <property type="entry name" value="Peptidase_S54_rhomboid_dom"/>
</dbReference>
<dbReference type="InterPro" id="IPR003599">
    <property type="entry name" value="Ig_sub"/>
</dbReference>
<dbReference type="InterPro" id="IPR035952">
    <property type="entry name" value="Rhomboid-like_sf"/>
</dbReference>
<feature type="transmembrane region" description="Helical" evidence="9">
    <location>
        <begin position="322"/>
        <end position="345"/>
    </location>
</feature>
<feature type="transmembrane region" description="Helical" evidence="9">
    <location>
        <begin position="206"/>
        <end position="224"/>
    </location>
</feature>
<proteinExistence type="inferred from homology"/>
<dbReference type="AlphaFoldDB" id="A0A6A4T0L5"/>
<feature type="domain" description="C2H2-type" evidence="10">
    <location>
        <begin position="444"/>
        <end position="465"/>
    </location>
</feature>
<dbReference type="PANTHER" id="PTHR45840:SF5">
    <property type="entry name" value="RHOMBOID-RELATED PROTEIN 3"/>
    <property type="match status" value="1"/>
</dbReference>
<dbReference type="CDD" id="cd20908">
    <property type="entry name" value="SUF4-like"/>
    <property type="match status" value="1"/>
</dbReference>
<dbReference type="PROSITE" id="PS00028">
    <property type="entry name" value="ZINC_FINGER_C2H2_1"/>
    <property type="match status" value="1"/>
</dbReference>
<feature type="region of interest" description="Disordered" evidence="8">
    <location>
        <begin position="489"/>
        <end position="539"/>
    </location>
</feature>
<evidence type="ECO:0000256" key="9">
    <source>
        <dbReference type="SAM" id="Phobius"/>
    </source>
</evidence>
<dbReference type="GO" id="GO:0016020">
    <property type="term" value="C:membrane"/>
    <property type="evidence" value="ECO:0007669"/>
    <property type="project" value="UniProtKB-SubCell"/>
</dbReference>
<dbReference type="EMBL" id="VEVO01000009">
    <property type="protein sequence ID" value="KAF0037550.1"/>
    <property type="molecule type" value="Genomic_DNA"/>
</dbReference>
<dbReference type="Gene3D" id="1.10.238.10">
    <property type="entry name" value="EF-hand"/>
    <property type="match status" value="1"/>
</dbReference>
<dbReference type="SUPFAM" id="SSF144091">
    <property type="entry name" value="Rhomboid-like"/>
    <property type="match status" value="1"/>
</dbReference>
<dbReference type="Gene3D" id="2.60.40.10">
    <property type="entry name" value="Immunoglobulins"/>
    <property type="match status" value="1"/>
</dbReference>
<evidence type="ECO:0000256" key="4">
    <source>
        <dbReference type="ARBA" id="ARBA00013039"/>
    </source>
</evidence>
<dbReference type="PANTHER" id="PTHR45840">
    <property type="entry name" value="RHOMBOID-RELATED PROTEIN"/>
    <property type="match status" value="1"/>
</dbReference>
<comment type="catalytic activity">
    <reaction evidence="1">
        <text>Cleaves type-1 transmembrane domains using a catalytic dyad composed of serine and histidine that are contributed by different transmembrane domains.</text>
        <dbReference type="EC" id="3.4.21.105"/>
    </reaction>
</comment>
<evidence type="ECO:0000256" key="6">
    <source>
        <dbReference type="ARBA" id="ARBA00022989"/>
    </source>
</evidence>
<evidence type="ECO:0000256" key="8">
    <source>
        <dbReference type="SAM" id="MobiDB-lite"/>
    </source>
</evidence>
<accession>A0A6A4T0L5</accession>
<comment type="subcellular location">
    <subcellularLocation>
        <location evidence="2">Membrane</location>
        <topology evidence="2">Multi-pass membrane protein</topology>
    </subcellularLocation>
</comment>
<comment type="caution">
    <text evidence="11">The sequence shown here is derived from an EMBL/GenBank/DDBJ whole genome shotgun (WGS) entry which is preliminary data.</text>
</comment>
<feature type="region of interest" description="Disordered" evidence="8">
    <location>
        <begin position="1"/>
        <end position="24"/>
    </location>
</feature>
<evidence type="ECO:0000256" key="5">
    <source>
        <dbReference type="ARBA" id="ARBA00022692"/>
    </source>
</evidence>
<evidence type="ECO:0000256" key="2">
    <source>
        <dbReference type="ARBA" id="ARBA00004141"/>
    </source>
</evidence>
<dbReference type="SMART" id="SM00409">
    <property type="entry name" value="IG"/>
    <property type="match status" value="1"/>
</dbReference>
<evidence type="ECO:0000313" key="12">
    <source>
        <dbReference type="Proteomes" id="UP000438429"/>
    </source>
</evidence>
<dbReference type="Pfam" id="PF07686">
    <property type="entry name" value="V-set"/>
    <property type="match status" value="1"/>
</dbReference>
<feature type="compositionally biased region" description="Basic and acidic residues" evidence="8">
    <location>
        <begin position="492"/>
        <end position="518"/>
    </location>
</feature>
<feature type="compositionally biased region" description="Acidic residues" evidence="8">
    <location>
        <begin position="519"/>
        <end position="530"/>
    </location>
</feature>
<evidence type="ECO:0000313" key="11">
    <source>
        <dbReference type="EMBL" id="KAF0037550.1"/>
    </source>
</evidence>
<name>A0A6A4T0L5_SCOMX</name>
<keyword evidence="5 9" id="KW-0812">Transmembrane</keyword>
<dbReference type="Pfam" id="PF01694">
    <property type="entry name" value="Rhomboid"/>
    <property type="match status" value="1"/>
</dbReference>
<dbReference type="InterPro" id="IPR013106">
    <property type="entry name" value="Ig_V-set"/>
</dbReference>
<dbReference type="EC" id="3.4.21.105" evidence="4"/>
<evidence type="ECO:0000256" key="7">
    <source>
        <dbReference type="ARBA" id="ARBA00023136"/>
    </source>
</evidence>
<evidence type="ECO:0000256" key="1">
    <source>
        <dbReference type="ARBA" id="ARBA00000156"/>
    </source>
</evidence>
<keyword evidence="6 9" id="KW-1133">Transmembrane helix</keyword>
<dbReference type="GO" id="GO:0004252">
    <property type="term" value="F:serine-type endopeptidase activity"/>
    <property type="evidence" value="ECO:0007669"/>
    <property type="project" value="InterPro"/>
</dbReference>
<gene>
    <name evidence="11" type="ORF">F2P81_010424</name>
</gene>
<dbReference type="InterPro" id="IPR051739">
    <property type="entry name" value="Rhomboid_IM_Serine_Proteases"/>
</dbReference>
<reference evidence="11 12" key="1">
    <citation type="submission" date="2019-06" db="EMBL/GenBank/DDBJ databases">
        <title>Draft genomes of female and male turbot (Scophthalmus maximus).</title>
        <authorList>
            <person name="Xu H."/>
            <person name="Xu X.-W."/>
            <person name="Shao C."/>
            <person name="Chen S."/>
        </authorList>
    </citation>
    <scope>NUCLEOTIDE SEQUENCE [LARGE SCALE GENOMIC DNA]</scope>
    <source>
        <strain evidence="11">Ysfricsl-2016a</strain>
        <tissue evidence="11">Blood</tissue>
    </source>
</reference>
<organism evidence="11 12">
    <name type="scientific">Scophthalmus maximus</name>
    <name type="common">Turbot</name>
    <name type="synonym">Psetta maxima</name>
    <dbReference type="NCBI Taxonomy" id="52904"/>
    <lineage>
        <taxon>Eukaryota</taxon>
        <taxon>Metazoa</taxon>
        <taxon>Chordata</taxon>
        <taxon>Craniata</taxon>
        <taxon>Vertebrata</taxon>
        <taxon>Euteleostomi</taxon>
        <taxon>Actinopterygii</taxon>
        <taxon>Neopterygii</taxon>
        <taxon>Teleostei</taxon>
        <taxon>Neoteleostei</taxon>
        <taxon>Acanthomorphata</taxon>
        <taxon>Carangaria</taxon>
        <taxon>Pleuronectiformes</taxon>
        <taxon>Pleuronectoidei</taxon>
        <taxon>Scophthalmidae</taxon>
        <taxon>Scophthalmus</taxon>
    </lineage>
</organism>
<feature type="transmembrane region" description="Helical" evidence="9">
    <location>
        <begin position="357"/>
        <end position="375"/>
    </location>
</feature>
<dbReference type="SUPFAM" id="SSF48726">
    <property type="entry name" value="Immunoglobulin"/>
    <property type="match status" value="1"/>
</dbReference>
<feature type="region of interest" description="Disordered" evidence="8">
    <location>
        <begin position="776"/>
        <end position="795"/>
    </location>
</feature>
<dbReference type="SUPFAM" id="SSF47473">
    <property type="entry name" value="EF-hand"/>
    <property type="match status" value="1"/>
</dbReference>
<evidence type="ECO:0000259" key="10">
    <source>
        <dbReference type="PROSITE" id="PS00028"/>
    </source>
</evidence>
<dbReference type="Gene3D" id="1.20.1540.10">
    <property type="entry name" value="Rhomboid-like"/>
    <property type="match status" value="1"/>
</dbReference>
<feature type="transmembrane region" description="Helical" evidence="9">
    <location>
        <begin position="387"/>
        <end position="413"/>
    </location>
</feature>
<dbReference type="InterPro" id="IPR011992">
    <property type="entry name" value="EF-hand-dom_pair"/>
</dbReference>
<comment type="similarity">
    <text evidence="3">Belongs to the peptidase S54 family.</text>
</comment>
<sequence>METSSPRMTPGTREAPVNSSPAVAANAEGEEIEVLESTDVLPVAPEDQWKSMFDKKDSLVFIIETDGTWTTTINERCQLPEPISYLLYDPENSGFISTERFRDLLATHGSELDPHKLEVLLALANGNADGKICYQDFVNLMSNKRSNSFRRAILQGSRQLKGCSLRDEVGLGLPQRLVRHVAYETLPREVDRKWYFDSYTYCPPPLLILAITIAEVAVFMYYGFQLDRLVLQVSSPLFLKSPLPYHPQLRAQAWRYLSYSFMHTGIEHLSLNMAMQLLVGVPLEMVHGAPRIGLVYVCGVLADDCTLFNDPNWSGMKCQFKLFRMAMALVCMSVEFGRAVWLRFYPQAFPPCPNPSFVAHLGGVLVGLTLGVVVLQNYEQRLQEQSLFWIFFCVYTLFVLCAVFWNVFAYSLLDVRLPPPPYCNRDFDDEKILIQHQKAKHFKCHICHKKLYTGPGLAIHCMQVHKETIDSVPNAIPGRTDIELEIYGMEGIPEKDMQERRRTLEQKSQESQKKKSNQDDSDDDDDDDEAGPSAPPVAALQPQAGYAAPMAQPGLPPVAGAPGMPPGGYQGMPPMMPGVPPMMHGMPPSMHGMPPGMMPMGGMMPPMMPGMPGIPPGMPPHMAPRPGMPHMAPAAGVMPSRPVVPAAQPAVTKPLFPSAAQAQQSVSGVAASNAHSAAASSDPPKATFPAYTQPSVSSSSSTSASSNPSSSTVAKPPATVASKPATLTTTSATSKLIHPDEDISLEEMKAQLPRYQRLIPRTGQAHPAAPSVAAVGSIMPPQQGMPPQQPGMRHPMHEKHRKLDATQNYIYRYTFSRLRIHVNYFPRRLVHVSWGTVCIFRNRGLVRTTNNVGLHSELQFLERREGESVVLPCVVEQRDLSPFGVYLKRSWLQPSKVLFMYTNSEVSVNDGGYKTRVSVSGDPGHRALNVTLSELRVSDTDRYYCEFFVNRPSSEDERIHGHTEFFLLVTAAERVQLSLAPGPGGITYNLTLQRLQPDESGLYSCQLLAHGRADTSTSLGRRVFFVSVQGGHCGCSSYSTLLYALSSAVALLLLLLVVVGFVLIYQLKRFALHKCYDKTL</sequence>
<feature type="compositionally biased region" description="Low complexity" evidence="8">
    <location>
        <begin position="721"/>
        <end position="736"/>
    </location>
</feature>
<feature type="transmembrane region" description="Helical" evidence="9">
    <location>
        <begin position="1041"/>
        <end position="1064"/>
    </location>
</feature>
<dbReference type="InterPro" id="IPR013783">
    <property type="entry name" value="Ig-like_fold"/>
</dbReference>